<feature type="compositionally biased region" description="Polar residues" evidence="3">
    <location>
        <begin position="232"/>
        <end position="253"/>
    </location>
</feature>
<feature type="compositionally biased region" description="Polar residues" evidence="3">
    <location>
        <begin position="341"/>
        <end position="361"/>
    </location>
</feature>
<dbReference type="FunFam" id="2.30.29.30:FF:000166">
    <property type="entry name" value="GRB2-associated-binding protein 1 isoform X1"/>
    <property type="match status" value="1"/>
</dbReference>
<evidence type="ECO:0000256" key="3">
    <source>
        <dbReference type="SAM" id="MobiDB-lite"/>
    </source>
</evidence>
<dbReference type="PANTHER" id="PTHR45960">
    <property type="entry name" value="GRB2-ASSOCIATED-BINDING PROTEIN"/>
    <property type="match status" value="1"/>
</dbReference>
<dbReference type="GeneID" id="110300068"/>
<evidence type="ECO:0000313" key="5">
    <source>
        <dbReference type="Proteomes" id="UP000515126"/>
    </source>
</evidence>
<organism evidence="5 6">
    <name type="scientific">Mus caroli</name>
    <name type="common">Ryukyu mouse</name>
    <name type="synonym">Ricefield mouse</name>
    <dbReference type="NCBI Taxonomy" id="10089"/>
    <lineage>
        <taxon>Eukaryota</taxon>
        <taxon>Metazoa</taxon>
        <taxon>Chordata</taxon>
        <taxon>Craniata</taxon>
        <taxon>Vertebrata</taxon>
        <taxon>Euteleostomi</taxon>
        <taxon>Mammalia</taxon>
        <taxon>Eutheria</taxon>
        <taxon>Euarchontoglires</taxon>
        <taxon>Glires</taxon>
        <taxon>Rodentia</taxon>
        <taxon>Myomorpha</taxon>
        <taxon>Muroidea</taxon>
        <taxon>Muridae</taxon>
        <taxon>Murinae</taxon>
        <taxon>Mus</taxon>
        <taxon>Mus</taxon>
    </lineage>
</organism>
<feature type="domain" description="PH" evidence="4">
    <location>
        <begin position="5"/>
        <end position="116"/>
    </location>
</feature>
<dbReference type="CTD" id="2549"/>
<dbReference type="GO" id="GO:0007165">
    <property type="term" value="P:signal transduction"/>
    <property type="evidence" value="ECO:0007669"/>
    <property type="project" value="TreeGrafter"/>
</dbReference>
<feature type="compositionally biased region" description="Basic and acidic residues" evidence="3">
    <location>
        <begin position="730"/>
        <end position="742"/>
    </location>
</feature>
<dbReference type="InterPro" id="IPR046355">
    <property type="entry name" value="Gab1-4-like"/>
</dbReference>
<dbReference type="Pfam" id="PF00169">
    <property type="entry name" value="PH"/>
    <property type="match status" value="1"/>
</dbReference>
<feature type="compositionally biased region" description="Polar residues" evidence="3">
    <location>
        <begin position="743"/>
        <end position="752"/>
    </location>
</feature>
<proteinExistence type="inferred from homology"/>
<accession>A0A6P7RGW3</accession>
<dbReference type="CDD" id="cd01266">
    <property type="entry name" value="PH_Gab1_Gab2"/>
    <property type="match status" value="1"/>
</dbReference>
<feature type="region of interest" description="Disordered" evidence="3">
    <location>
        <begin position="341"/>
        <end position="415"/>
    </location>
</feature>
<dbReference type="Proteomes" id="UP000515126">
    <property type="component" value="Chromosome 8"/>
</dbReference>
<feature type="compositionally biased region" description="Polar residues" evidence="3">
    <location>
        <begin position="662"/>
        <end position="674"/>
    </location>
</feature>
<feature type="compositionally biased region" description="Polar residues" evidence="3">
    <location>
        <begin position="484"/>
        <end position="493"/>
    </location>
</feature>
<dbReference type="InterPro" id="IPR001849">
    <property type="entry name" value="PH_domain"/>
</dbReference>
<feature type="region of interest" description="Disordered" evidence="3">
    <location>
        <begin position="480"/>
        <end position="716"/>
    </location>
</feature>
<keyword evidence="5" id="KW-1185">Reference proteome</keyword>
<dbReference type="GO" id="GO:0035591">
    <property type="term" value="F:signaling adaptor activity"/>
    <property type="evidence" value="ECO:0007669"/>
    <property type="project" value="TreeGrafter"/>
</dbReference>
<evidence type="ECO:0000256" key="1">
    <source>
        <dbReference type="ARBA" id="ARBA00022553"/>
    </source>
</evidence>
<feature type="region of interest" description="Disordered" evidence="3">
    <location>
        <begin position="230"/>
        <end position="256"/>
    </location>
</feature>
<dbReference type="RefSeq" id="XP_029336195.1">
    <property type="nucleotide sequence ID" value="XM_029480335.1"/>
</dbReference>
<dbReference type="PANTHER" id="PTHR45960:SF5">
    <property type="entry name" value="GRB2-ASSOCIATED-BINDING PROTEIN 1"/>
    <property type="match status" value="1"/>
</dbReference>
<reference evidence="6" key="1">
    <citation type="submission" date="2025-08" db="UniProtKB">
        <authorList>
            <consortium name="RefSeq"/>
        </authorList>
    </citation>
    <scope>IDENTIFICATION</scope>
</reference>
<evidence type="ECO:0000256" key="2">
    <source>
        <dbReference type="ARBA" id="ARBA00029462"/>
    </source>
</evidence>
<dbReference type="PROSITE" id="PS50003">
    <property type="entry name" value="PH_DOMAIN"/>
    <property type="match status" value="1"/>
</dbReference>
<protein>
    <submittedName>
        <fullName evidence="6">GRB2-associated-binding protein 1 isoform X1</fullName>
    </submittedName>
</protein>
<dbReference type="SUPFAM" id="SSF50729">
    <property type="entry name" value="PH domain-like"/>
    <property type="match status" value="1"/>
</dbReference>
<comment type="similarity">
    <text evidence="2">Belongs to the GAB family.</text>
</comment>
<evidence type="ECO:0000259" key="4">
    <source>
        <dbReference type="PROSITE" id="PS50003"/>
    </source>
</evidence>
<evidence type="ECO:0000313" key="6">
    <source>
        <dbReference type="RefSeq" id="XP_029336195.1"/>
    </source>
</evidence>
<feature type="region of interest" description="Disordered" evidence="3">
    <location>
        <begin position="729"/>
        <end position="752"/>
    </location>
</feature>
<dbReference type="SMART" id="SM00233">
    <property type="entry name" value="PH"/>
    <property type="match status" value="1"/>
</dbReference>
<name>A0A6P7RGW3_MUSCR</name>
<keyword evidence="1" id="KW-0597">Phosphoprotein</keyword>
<gene>
    <name evidence="6" type="primary">Gab1</name>
</gene>
<dbReference type="AlphaFoldDB" id="A0A6P7RGW3"/>
<dbReference type="GO" id="GO:0005737">
    <property type="term" value="C:cytoplasm"/>
    <property type="evidence" value="ECO:0007669"/>
    <property type="project" value="TreeGrafter"/>
</dbReference>
<sequence>MSGGEVVCSGWLRKSPPEKKLKRYAWKRRWFVLRSGRLTGDPDVLEYYKNDHAKKPIRIIDLNLCQQVDAGLTFNKKEFENSYIFDINTIDRIFYLVADSEEDMNKWVRCICDICGFNPTEEDPVKPLTGSSQAPVDSPFAISTAPTSSQMEASSIALPPPYQVISLPPHPDTLGLQEDPQDYLLLINCQSKKPEPNSQGSSFVSEEGEEYLLLEDFESKAIPLQTHFDSAKPTSSETDCNDNVPSHQTPASSHSKHGMNGFFQQQMMYDCPPSRLTSVSGESSLYNLPRSYSHDVLPKESPSSTEADGELYTFNTPSGTAGVEMQMRHVSISYDIPPTPGNTYQIPRTFPESTLGQSSKLDTIPDIPPPRPPKPHPTHDRSPVETCGVPRTASDTDSSYCIPPPAGMPPSRSNTISTVDLNKLRKDASSQDCYDIPRTFPSDRSSSLEGFHSQYKIKSVLTAGGVSGEELDENYVPMNPNSPPRQHSGSFTEPIQEPNYVPMTPGTFDFSSFGMQVPPPAHMGFRSSPKTPPRRPVPVADCEPPPVDRNLKPDRKGQSPKILRPKPHGLERTDSQTIGDFATRRKVKPAPLEIKPLSEWEELQAPVRSPITRSFARDSSRFPMSPRPDSVHSTTSSSDSHDSEENYVPMNPNLSGEDPNLFASNSLDGGSSPMNKPKGDKQVEYLDLDLDSGKSTPPRKQKNSGSGSSMADERVDYVVVDQQKTLALKSTREAWTDGRQSTESETPTKNVK</sequence>
<dbReference type="Gene3D" id="2.30.29.30">
    <property type="entry name" value="Pleckstrin-homology domain (PH domain)/Phosphotyrosine-binding domain (PTB)"/>
    <property type="match status" value="1"/>
</dbReference>
<dbReference type="InterPro" id="IPR011993">
    <property type="entry name" value="PH-like_dom_sf"/>
</dbReference>